<organism evidence="3 4">
    <name type="scientific">Actinokineospora fastidiosa</name>
    <dbReference type="NCBI Taxonomy" id="1816"/>
    <lineage>
        <taxon>Bacteria</taxon>
        <taxon>Bacillati</taxon>
        <taxon>Actinomycetota</taxon>
        <taxon>Actinomycetes</taxon>
        <taxon>Pseudonocardiales</taxon>
        <taxon>Pseudonocardiaceae</taxon>
        <taxon>Actinokineospora</taxon>
    </lineage>
</organism>
<name>A0A918GNE6_9PSEU</name>
<feature type="domain" description="Endonuclease/exonuclease/phosphatase" evidence="2">
    <location>
        <begin position="67"/>
        <end position="294"/>
    </location>
</feature>
<dbReference type="SUPFAM" id="SSF56219">
    <property type="entry name" value="DNase I-like"/>
    <property type="match status" value="1"/>
</dbReference>
<feature type="transmembrane region" description="Helical" evidence="1">
    <location>
        <begin position="6"/>
        <end position="25"/>
    </location>
</feature>
<sequence>MVDLAMTPVVVVAVPLLVGAVAAYLRRMAAIGLAVLQLAVAQFGGQADLGALAACADAPAHTLRVTSWNTLYWHVDSDRDAFYALLREQRADVLVLQEYMGHDAWVPRPIDDLPRLRAEFPGTHIAAAGELLTVSRFPIVDQRVLTAEPAEPATGWREYWTHRVLRTDLDIAGRVLSVYNVHLADPIDIAVSPLSVEFLTSAEYLGRWKAAQLDLLRAELAANPNPVLLTGDVNFPPGSGEERALEPLSDAACGAFLPTTFAFRGLWWWRLDRTFTSEDVRVHEHAVLDPRGQSTHKLQNLVVSIKE</sequence>
<dbReference type="Pfam" id="PF03372">
    <property type="entry name" value="Exo_endo_phos"/>
    <property type="match status" value="1"/>
</dbReference>
<dbReference type="InterPro" id="IPR005135">
    <property type="entry name" value="Endo/exonuclease/phosphatase"/>
</dbReference>
<dbReference type="GO" id="GO:0003824">
    <property type="term" value="F:catalytic activity"/>
    <property type="evidence" value="ECO:0007669"/>
    <property type="project" value="InterPro"/>
</dbReference>
<dbReference type="InterPro" id="IPR036691">
    <property type="entry name" value="Endo/exonu/phosph_ase_sf"/>
</dbReference>
<reference evidence="3" key="1">
    <citation type="journal article" date="2014" name="Int. J. Syst. Evol. Microbiol.">
        <title>Complete genome sequence of Corynebacterium casei LMG S-19264T (=DSM 44701T), isolated from a smear-ripened cheese.</title>
        <authorList>
            <consortium name="US DOE Joint Genome Institute (JGI-PGF)"/>
            <person name="Walter F."/>
            <person name="Albersmeier A."/>
            <person name="Kalinowski J."/>
            <person name="Ruckert C."/>
        </authorList>
    </citation>
    <scope>NUCLEOTIDE SEQUENCE</scope>
    <source>
        <strain evidence="3">JCM 3276</strain>
    </source>
</reference>
<evidence type="ECO:0000259" key="2">
    <source>
        <dbReference type="Pfam" id="PF03372"/>
    </source>
</evidence>
<evidence type="ECO:0000313" key="4">
    <source>
        <dbReference type="Proteomes" id="UP000660680"/>
    </source>
</evidence>
<dbReference type="Gene3D" id="3.60.10.10">
    <property type="entry name" value="Endonuclease/exonuclease/phosphatase"/>
    <property type="match status" value="1"/>
</dbReference>
<keyword evidence="1" id="KW-1133">Transmembrane helix</keyword>
<protein>
    <recommendedName>
        <fullName evidence="2">Endonuclease/exonuclease/phosphatase domain-containing protein</fullName>
    </recommendedName>
</protein>
<proteinExistence type="predicted"/>
<reference evidence="3" key="2">
    <citation type="submission" date="2020-09" db="EMBL/GenBank/DDBJ databases">
        <authorList>
            <person name="Sun Q."/>
            <person name="Ohkuma M."/>
        </authorList>
    </citation>
    <scope>NUCLEOTIDE SEQUENCE</scope>
    <source>
        <strain evidence="3">JCM 3276</strain>
    </source>
</reference>
<evidence type="ECO:0000256" key="1">
    <source>
        <dbReference type="SAM" id="Phobius"/>
    </source>
</evidence>
<dbReference type="AlphaFoldDB" id="A0A918GNE6"/>
<keyword evidence="4" id="KW-1185">Reference proteome</keyword>
<keyword evidence="1" id="KW-0812">Transmembrane</keyword>
<keyword evidence="1" id="KW-0472">Membrane</keyword>
<dbReference type="EMBL" id="BMRB01000004">
    <property type="protein sequence ID" value="GGS47275.1"/>
    <property type="molecule type" value="Genomic_DNA"/>
</dbReference>
<evidence type="ECO:0000313" key="3">
    <source>
        <dbReference type="EMBL" id="GGS47275.1"/>
    </source>
</evidence>
<gene>
    <name evidence="3" type="ORF">GCM10010171_48140</name>
</gene>
<comment type="caution">
    <text evidence="3">The sequence shown here is derived from an EMBL/GenBank/DDBJ whole genome shotgun (WGS) entry which is preliminary data.</text>
</comment>
<dbReference type="Proteomes" id="UP000660680">
    <property type="component" value="Unassembled WGS sequence"/>
</dbReference>
<accession>A0A918GNE6</accession>